<dbReference type="InterPro" id="IPR032675">
    <property type="entry name" value="LRR_dom_sf"/>
</dbReference>
<sequence length="396" mass="45693">MEPPLLLDLAIKALIDNIDKLDKDLVKTIIVPFRQKMLKEMFEMLWNHHLTCDGEDDHNDKLWAILPFLINSKYYTKLDTLDLPGMVCPFSTVTNSRFQEFFRGVGANTPNLRELIIRQLTVREEYSLEERELNSIIQLKNLAFLYIQNVQVPLSGILDMSRECKKLDCIRANKVIIDVQLSCAAFGDNFAYIYIEAYDFYLGRTSLYMARTMRGGSKYKDYTHYIHLRLRPRTNQELFLLAQRFAEKLKEIRIVCTYLNDAKEIDEFPHLPQIKRATILSGRNSAHVLRCFLKINGQSLQELSLCDVGIEEKMAFSEIFNLCPNLKSLELNACTLVGNDAPVDSMQQLKRFSWCSKNASDEVAFSSILSAPLLEDIYIDLPKIDFSDNATIIEAW</sequence>
<accession>A0A8S1DLU2</accession>
<gene>
    <name evidence="1" type="ORF">CLODIP_2_CD09702</name>
</gene>
<protein>
    <submittedName>
        <fullName evidence="1">Uncharacterized protein</fullName>
    </submittedName>
</protein>
<dbReference type="AlphaFoldDB" id="A0A8S1DLU2"/>
<reference evidence="1 2" key="1">
    <citation type="submission" date="2020-04" db="EMBL/GenBank/DDBJ databases">
        <authorList>
            <person name="Alioto T."/>
            <person name="Alioto T."/>
            <person name="Gomez Garrido J."/>
        </authorList>
    </citation>
    <scope>NUCLEOTIDE SEQUENCE [LARGE SCALE GENOMIC DNA]</scope>
</reference>
<organism evidence="1 2">
    <name type="scientific">Cloeon dipterum</name>
    <dbReference type="NCBI Taxonomy" id="197152"/>
    <lineage>
        <taxon>Eukaryota</taxon>
        <taxon>Metazoa</taxon>
        <taxon>Ecdysozoa</taxon>
        <taxon>Arthropoda</taxon>
        <taxon>Hexapoda</taxon>
        <taxon>Insecta</taxon>
        <taxon>Pterygota</taxon>
        <taxon>Palaeoptera</taxon>
        <taxon>Ephemeroptera</taxon>
        <taxon>Pisciforma</taxon>
        <taxon>Baetidae</taxon>
        <taxon>Cloeon</taxon>
    </lineage>
</organism>
<dbReference type="EMBL" id="CADEPI010000225">
    <property type="protein sequence ID" value="CAB3381130.1"/>
    <property type="molecule type" value="Genomic_DNA"/>
</dbReference>
<comment type="caution">
    <text evidence="1">The sequence shown here is derived from an EMBL/GenBank/DDBJ whole genome shotgun (WGS) entry which is preliminary data.</text>
</comment>
<dbReference type="Proteomes" id="UP000494165">
    <property type="component" value="Unassembled WGS sequence"/>
</dbReference>
<evidence type="ECO:0000313" key="2">
    <source>
        <dbReference type="Proteomes" id="UP000494165"/>
    </source>
</evidence>
<dbReference type="Gene3D" id="3.80.10.10">
    <property type="entry name" value="Ribonuclease Inhibitor"/>
    <property type="match status" value="1"/>
</dbReference>
<dbReference type="OrthoDB" id="1924287at2759"/>
<evidence type="ECO:0000313" key="1">
    <source>
        <dbReference type="EMBL" id="CAB3381130.1"/>
    </source>
</evidence>
<keyword evidence="2" id="KW-1185">Reference proteome</keyword>
<proteinExistence type="predicted"/>
<name>A0A8S1DLU2_9INSE</name>
<dbReference type="SUPFAM" id="SSF52047">
    <property type="entry name" value="RNI-like"/>
    <property type="match status" value="1"/>
</dbReference>